<dbReference type="Pfam" id="PF02221">
    <property type="entry name" value="E1_DerP2_DerF2"/>
    <property type="match status" value="1"/>
</dbReference>
<dbReference type="EMBL" id="NCKV01022995">
    <property type="protein sequence ID" value="RWS19760.1"/>
    <property type="molecule type" value="Genomic_DNA"/>
</dbReference>
<evidence type="ECO:0000256" key="1">
    <source>
        <dbReference type="ARBA" id="ARBA00004613"/>
    </source>
</evidence>
<dbReference type="OrthoDB" id="6349224at2759"/>
<dbReference type="STRING" id="299467.A0A443RWY3"/>
<dbReference type="Gene3D" id="2.60.40.770">
    <property type="match status" value="1"/>
</dbReference>
<dbReference type="PANTHER" id="PTHR11306:SF68">
    <property type="entry name" value="NPC INTRACELLULAR CHOLESTEROL TRANSPORTER 2"/>
    <property type="match status" value="1"/>
</dbReference>
<dbReference type="InterPro" id="IPR039670">
    <property type="entry name" value="NPC2-like"/>
</dbReference>
<keyword evidence="6" id="KW-1185">Reference proteome</keyword>
<evidence type="ECO:0000259" key="4">
    <source>
        <dbReference type="SMART" id="SM00737"/>
    </source>
</evidence>
<dbReference type="AlphaFoldDB" id="A0A443RWY3"/>
<feature type="domain" description="MD-2-related lipid-recognition" evidence="4">
    <location>
        <begin position="16"/>
        <end position="139"/>
    </location>
</feature>
<dbReference type="GO" id="GO:0015918">
    <property type="term" value="P:sterol transport"/>
    <property type="evidence" value="ECO:0007669"/>
    <property type="project" value="InterPro"/>
</dbReference>
<keyword evidence="3" id="KW-0964">Secreted</keyword>
<gene>
    <name evidence="5" type="ORF">B4U80_14376</name>
</gene>
<dbReference type="VEuPathDB" id="VectorBase:LDEU012280"/>
<dbReference type="Proteomes" id="UP000288716">
    <property type="component" value="Unassembled WGS sequence"/>
</dbReference>
<comment type="subcellular location">
    <subcellularLocation>
        <location evidence="1">Secreted</location>
    </subcellularLocation>
</comment>
<dbReference type="FunFam" id="2.60.40.770:FF:000001">
    <property type="entry name" value="NPC intracellular cholesterol transporter 2"/>
    <property type="match status" value="1"/>
</dbReference>
<dbReference type="InterPro" id="IPR014756">
    <property type="entry name" value="Ig_E-set"/>
</dbReference>
<evidence type="ECO:0000256" key="3">
    <source>
        <dbReference type="ARBA" id="ARBA00022525"/>
    </source>
</evidence>
<organism evidence="5 6">
    <name type="scientific">Leptotrombidium deliense</name>
    <dbReference type="NCBI Taxonomy" id="299467"/>
    <lineage>
        <taxon>Eukaryota</taxon>
        <taxon>Metazoa</taxon>
        <taxon>Ecdysozoa</taxon>
        <taxon>Arthropoda</taxon>
        <taxon>Chelicerata</taxon>
        <taxon>Arachnida</taxon>
        <taxon>Acari</taxon>
        <taxon>Acariformes</taxon>
        <taxon>Trombidiformes</taxon>
        <taxon>Prostigmata</taxon>
        <taxon>Anystina</taxon>
        <taxon>Parasitengona</taxon>
        <taxon>Trombiculoidea</taxon>
        <taxon>Trombiculidae</taxon>
        <taxon>Leptotrombidium</taxon>
    </lineage>
</organism>
<dbReference type="SMART" id="SM00737">
    <property type="entry name" value="ML"/>
    <property type="match status" value="1"/>
</dbReference>
<proteinExistence type="inferred from homology"/>
<dbReference type="GO" id="GO:0005576">
    <property type="term" value="C:extracellular region"/>
    <property type="evidence" value="ECO:0007669"/>
    <property type="project" value="UniProtKB-SubCell"/>
</dbReference>
<dbReference type="InterPro" id="IPR003172">
    <property type="entry name" value="ML_dom"/>
</dbReference>
<evidence type="ECO:0000313" key="5">
    <source>
        <dbReference type="EMBL" id="RWS19760.1"/>
    </source>
</evidence>
<reference evidence="5 6" key="1">
    <citation type="journal article" date="2018" name="Gigascience">
        <title>Genomes of trombidid mites reveal novel predicted allergens and laterally-transferred genes associated with secondary metabolism.</title>
        <authorList>
            <person name="Dong X."/>
            <person name="Chaisiri K."/>
            <person name="Xia D."/>
            <person name="Armstrong S.D."/>
            <person name="Fang Y."/>
            <person name="Donnelly M.J."/>
            <person name="Kadowaki T."/>
            <person name="McGarry J.W."/>
            <person name="Darby A.C."/>
            <person name="Makepeace B.L."/>
        </authorList>
    </citation>
    <scope>NUCLEOTIDE SEQUENCE [LARGE SCALE GENOMIC DNA]</scope>
    <source>
        <strain evidence="5">UoL-UT</strain>
    </source>
</reference>
<name>A0A443RWY3_9ACAR</name>
<sequence length="156" mass="16895">MLLLLLLFTLAKATPFTKCDNNSSVQSVDVEGCPDGSEWCELTQGKKYRVTINFVSNADSNTLTATGSATGHGGQIALIGLDSNACDDNNIQCPIKKGQSYSYSLTVIIYHGYPLLESTVTFRLHDDKNNDVICGKLPVKVVTVLTCKLCLGKNLF</sequence>
<comment type="caution">
    <text evidence="5">The sequence shown here is derived from an EMBL/GenBank/DDBJ whole genome shotgun (WGS) entry which is preliminary data.</text>
</comment>
<protein>
    <submittedName>
        <fullName evidence="5">Epididymal secretory protein E1-like protein</fullName>
    </submittedName>
</protein>
<evidence type="ECO:0000256" key="2">
    <source>
        <dbReference type="ARBA" id="ARBA00006370"/>
    </source>
</evidence>
<dbReference type="PANTHER" id="PTHR11306">
    <property type="entry name" value="NIEMANN PICK TYPE C2 PROTEIN NPC2-RELATED"/>
    <property type="match status" value="1"/>
</dbReference>
<evidence type="ECO:0000313" key="6">
    <source>
        <dbReference type="Proteomes" id="UP000288716"/>
    </source>
</evidence>
<comment type="similarity">
    <text evidence="2">Belongs to the NPC2 family.</text>
</comment>
<accession>A0A443RWY3</accession>
<dbReference type="GO" id="GO:0032934">
    <property type="term" value="F:sterol binding"/>
    <property type="evidence" value="ECO:0007669"/>
    <property type="project" value="InterPro"/>
</dbReference>
<dbReference type="SUPFAM" id="SSF81296">
    <property type="entry name" value="E set domains"/>
    <property type="match status" value="1"/>
</dbReference>